<organism evidence="4 5">
    <name type="scientific">Fontibacter flavus</name>
    <dbReference type="NCBI Taxonomy" id="654838"/>
    <lineage>
        <taxon>Bacteria</taxon>
        <taxon>Pseudomonadati</taxon>
        <taxon>Bacteroidota</taxon>
        <taxon>Cytophagia</taxon>
        <taxon>Cytophagales</taxon>
        <taxon>Cyclobacteriaceae</taxon>
        <taxon>Fontibacter</taxon>
    </lineage>
</organism>
<dbReference type="InterPro" id="IPR011330">
    <property type="entry name" value="Glyco_hydro/deAcase_b/a-brl"/>
</dbReference>
<dbReference type="PANTHER" id="PTHR10587:SF133">
    <property type="entry name" value="CHITIN DEACETYLASE 1-RELATED"/>
    <property type="match status" value="1"/>
</dbReference>
<dbReference type="Pfam" id="PF01522">
    <property type="entry name" value="Polysacc_deac_1"/>
    <property type="match status" value="1"/>
</dbReference>
<evidence type="ECO:0000256" key="1">
    <source>
        <dbReference type="ARBA" id="ARBA00022723"/>
    </source>
</evidence>
<evidence type="ECO:0000313" key="5">
    <source>
        <dbReference type="Proteomes" id="UP001589797"/>
    </source>
</evidence>
<comment type="caution">
    <text evidence="4">The sequence shown here is derived from an EMBL/GenBank/DDBJ whole genome shotgun (WGS) entry which is preliminary data.</text>
</comment>
<dbReference type="EC" id="3.-.-.-" evidence="4"/>
<dbReference type="PANTHER" id="PTHR10587">
    <property type="entry name" value="GLYCOSYL TRANSFERASE-RELATED"/>
    <property type="match status" value="1"/>
</dbReference>
<feature type="domain" description="NodB homology" evidence="3">
    <location>
        <begin position="27"/>
        <end position="207"/>
    </location>
</feature>
<dbReference type="EMBL" id="JBHLWI010000049">
    <property type="protein sequence ID" value="MFC0264333.1"/>
    <property type="molecule type" value="Genomic_DNA"/>
</dbReference>
<evidence type="ECO:0000256" key="2">
    <source>
        <dbReference type="ARBA" id="ARBA00022801"/>
    </source>
</evidence>
<dbReference type="Gene3D" id="3.20.20.370">
    <property type="entry name" value="Glycoside hydrolase/deacetylase"/>
    <property type="match status" value="1"/>
</dbReference>
<proteinExistence type="predicted"/>
<dbReference type="SUPFAM" id="SSF88713">
    <property type="entry name" value="Glycoside hydrolase/deacetylase"/>
    <property type="match status" value="1"/>
</dbReference>
<name>A0ABV6FWU1_9BACT</name>
<keyword evidence="1" id="KW-0479">Metal-binding</keyword>
<sequence>MVWLHHIPAIIPKIFPNMLWHKERDSPKVYLTFDDGPVPGITDFVVEELGKRGMRATFFMVGDNIRKHPELAQRVLESGNGLGNHTQHHVKGFGLSCEEYLKEVSLCQSQFDMTLGIKPRLFRPPYGQLTNKQLKSILPEFQVVMWDVLSGDFDKKQSAEVCLEKTKKHTQSGSIIVFHDQQKTSQIVQAVLPSYLDYLTVKGFETALL</sequence>
<keyword evidence="2 4" id="KW-0378">Hydrolase</keyword>
<gene>
    <name evidence="4" type="ORF">ACFFIP_16720</name>
</gene>
<dbReference type="Proteomes" id="UP001589797">
    <property type="component" value="Unassembled WGS sequence"/>
</dbReference>
<dbReference type="InterPro" id="IPR050248">
    <property type="entry name" value="Polysacc_deacetylase_ArnD"/>
</dbReference>
<dbReference type="InterPro" id="IPR002509">
    <property type="entry name" value="NODB_dom"/>
</dbReference>
<keyword evidence="5" id="KW-1185">Reference proteome</keyword>
<dbReference type="CDD" id="cd10917">
    <property type="entry name" value="CE4_NodB_like_6s_7s"/>
    <property type="match status" value="1"/>
</dbReference>
<dbReference type="GO" id="GO:0016787">
    <property type="term" value="F:hydrolase activity"/>
    <property type="evidence" value="ECO:0007669"/>
    <property type="project" value="UniProtKB-KW"/>
</dbReference>
<protein>
    <submittedName>
        <fullName evidence="4">Polysaccharide deacetylase family protein</fullName>
        <ecNumber evidence="4">3.-.-.-</ecNumber>
    </submittedName>
</protein>
<evidence type="ECO:0000313" key="4">
    <source>
        <dbReference type="EMBL" id="MFC0264333.1"/>
    </source>
</evidence>
<reference evidence="4 5" key="1">
    <citation type="submission" date="2024-09" db="EMBL/GenBank/DDBJ databases">
        <authorList>
            <person name="Sun Q."/>
            <person name="Mori K."/>
        </authorList>
    </citation>
    <scope>NUCLEOTIDE SEQUENCE [LARGE SCALE GENOMIC DNA]</scope>
    <source>
        <strain evidence="4 5">CCM 7650</strain>
    </source>
</reference>
<accession>A0ABV6FWU1</accession>
<dbReference type="PROSITE" id="PS51677">
    <property type="entry name" value="NODB"/>
    <property type="match status" value="1"/>
</dbReference>
<dbReference type="RefSeq" id="WP_382388868.1">
    <property type="nucleotide sequence ID" value="NZ_JBHLWI010000049.1"/>
</dbReference>
<evidence type="ECO:0000259" key="3">
    <source>
        <dbReference type="PROSITE" id="PS51677"/>
    </source>
</evidence>